<sequence>MNHNAQMENEQNKIIEIGKNYESYSYKFTTVLVSKLLHGFFLFKKRKGEILAGATTFFAVLSFCPSILLFISLLGYITGDINQSKAIVLETINANIPQLAPWILKSISAIVEQQLSSSKTVNVFNLIFLGYSLVGLVSALMYGIRSISKTEAKGGFLIEDMKSFAIGSMMSVFLGTLIIISNKILFKLIFFPKAAALPDVTKFLFDYQIAPIALSLGFFTLFYKFSSGKNISYKNSFVGACAFVACFIVGKSGYWIYLQSSKQDLTQNYGNFYTIVMAVVWVYYLVCSFFYGASISNLKKEDLFPVRQQAPTPIKKAVRKSAVPPGLPKVPSQSKEPFKKAA</sequence>
<protein>
    <recommendedName>
        <fullName evidence="10">YihY/virulence factor BrkB family protein</fullName>
    </recommendedName>
</protein>
<feature type="transmembrane region" description="Helical" evidence="7">
    <location>
        <begin position="123"/>
        <end position="144"/>
    </location>
</feature>
<organism evidence="8 9">
    <name type="scientific">Halobacteriovorax marinus</name>
    <dbReference type="NCBI Taxonomy" id="97084"/>
    <lineage>
        <taxon>Bacteria</taxon>
        <taxon>Pseudomonadati</taxon>
        <taxon>Bdellovibrionota</taxon>
        <taxon>Bacteriovoracia</taxon>
        <taxon>Bacteriovoracales</taxon>
        <taxon>Halobacteriovoraceae</taxon>
        <taxon>Halobacteriovorax</taxon>
    </lineage>
</organism>
<feature type="transmembrane region" description="Helical" evidence="7">
    <location>
        <begin position="237"/>
        <end position="257"/>
    </location>
</feature>
<evidence type="ECO:0000256" key="1">
    <source>
        <dbReference type="ARBA" id="ARBA00004651"/>
    </source>
</evidence>
<dbReference type="GO" id="GO:0005886">
    <property type="term" value="C:plasma membrane"/>
    <property type="evidence" value="ECO:0007669"/>
    <property type="project" value="UniProtKB-SubCell"/>
</dbReference>
<gene>
    <name evidence="8" type="ORF">A9Q84_01595</name>
</gene>
<proteinExistence type="predicted"/>
<evidence type="ECO:0000313" key="9">
    <source>
        <dbReference type="Proteomes" id="UP000196531"/>
    </source>
</evidence>
<feature type="region of interest" description="Disordered" evidence="6">
    <location>
        <begin position="315"/>
        <end position="342"/>
    </location>
</feature>
<accession>A0A1Y5FHR2</accession>
<keyword evidence="2" id="KW-1003">Cell membrane</keyword>
<feature type="transmembrane region" description="Helical" evidence="7">
    <location>
        <begin position="50"/>
        <end position="77"/>
    </location>
</feature>
<dbReference type="AlphaFoldDB" id="A0A1Y5FHR2"/>
<evidence type="ECO:0000256" key="4">
    <source>
        <dbReference type="ARBA" id="ARBA00022989"/>
    </source>
</evidence>
<keyword evidence="3 7" id="KW-0812">Transmembrane</keyword>
<dbReference type="PANTHER" id="PTHR30213">
    <property type="entry name" value="INNER MEMBRANE PROTEIN YHJD"/>
    <property type="match status" value="1"/>
</dbReference>
<comment type="caution">
    <text evidence="8">The sequence shown here is derived from an EMBL/GenBank/DDBJ whole genome shotgun (WGS) entry which is preliminary data.</text>
</comment>
<evidence type="ECO:0000313" key="8">
    <source>
        <dbReference type="EMBL" id="OUR99745.1"/>
    </source>
</evidence>
<feature type="transmembrane region" description="Helical" evidence="7">
    <location>
        <begin position="164"/>
        <end position="185"/>
    </location>
</feature>
<dbReference type="Pfam" id="PF03631">
    <property type="entry name" value="Virul_fac_BrkB"/>
    <property type="match status" value="1"/>
</dbReference>
<name>A0A1Y5FHR2_9BACT</name>
<dbReference type="PANTHER" id="PTHR30213:SF0">
    <property type="entry name" value="UPF0761 MEMBRANE PROTEIN YIHY"/>
    <property type="match status" value="1"/>
</dbReference>
<reference evidence="9" key="1">
    <citation type="journal article" date="2017" name="Proc. Natl. Acad. Sci. U.S.A.">
        <title>Simulation of Deepwater Horizon oil plume reveals substrate specialization within a complex community of hydrocarbon-degraders.</title>
        <authorList>
            <person name="Hu P."/>
            <person name="Dubinsky E.A."/>
            <person name="Probst A.J."/>
            <person name="Wang J."/>
            <person name="Sieber C.M.K."/>
            <person name="Tom L.M."/>
            <person name="Gardinali P."/>
            <person name="Banfield J.F."/>
            <person name="Atlas R.M."/>
            <person name="Andersen G.L."/>
        </authorList>
    </citation>
    <scope>NUCLEOTIDE SEQUENCE [LARGE SCALE GENOMIC DNA]</scope>
</reference>
<feature type="transmembrane region" description="Helical" evidence="7">
    <location>
        <begin position="205"/>
        <end position="225"/>
    </location>
</feature>
<dbReference type="Proteomes" id="UP000196531">
    <property type="component" value="Unassembled WGS sequence"/>
</dbReference>
<keyword evidence="5 7" id="KW-0472">Membrane</keyword>
<evidence type="ECO:0008006" key="10">
    <source>
        <dbReference type="Google" id="ProtNLM"/>
    </source>
</evidence>
<evidence type="ECO:0000256" key="5">
    <source>
        <dbReference type="ARBA" id="ARBA00023136"/>
    </source>
</evidence>
<feature type="transmembrane region" description="Helical" evidence="7">
    <location>
        <begin position="269"/>
        <end position="291"/>
    </location>
</feature>
<dbReference type="InterPro" id="IPR017039">
    <property type="entry name" value="Virul_fac_BrkB"/>
</dbReference>
<evidence type="ECO:0000256" key="7">
    <source>
        <dbReference type="SAM" id="Phobius"/>
    </source>
</evidence>
<evidence type="ECO:0000256" key="6">
    <source>
        <dbReference type="SAM" id="MobiDB-lite"/>
    </source>
</evidence>
<dbReference type="EMBL" id="MAAO01000002">
    <property type="protein sequence ID" value="OUR99745.1"/>
    <property type="molecule type" value="Genomic_DNA"/>
</dbReference>
<evidence type="ECO:0000256" key="2">
    <source>
        <dbReference type="ARBA" id="ARBA00022475"/>
    </source>
</evidence>
<evidence type="ECO:0000256" key="3">
    <source>
        <dbReference type="ARBA" id="ARBA00022692"/>
    </source>
</evidence>
<keyword evidence="4 7" id="KW-1133">Transmembrane helix</keyword>
<comment type="subcellular location">
    <subcellularLocation>
        <location evidence="1">Cell membrane</location>
        <topology evidence="1">Multi-pass membrane protein</topology>
    </subcellularLocation>
</comment>